<dbReference type="PANTHER" id="PTHR43265">
    <property type="entry name" value="ESTERASE ESTD"/>
    <property type="match status" value="1"/>
</dbReference>
<dbReference type="InterPro" id="IPR029058">
    <property type="entry name" value="AB_hydrolase_fold"/>
</dbReference>
<evidence type="ECO:0000259" key="2">
    <source>
        <dbReference type="Pfam" id="PF12146"/>
    </source>
</evidence>
<reference evidence="3 4" key="1">
    <citation type="journal article" date="2019" name="Emerg. Microbes Infect.">
        <title>Comprehensive subspecies identification of 175 nontuberculous mycobacteria species based on 7547 genomic profiles.</title>
        <authorList>
            <person name="Matsumoto Y."/>
            <person name="Kinjo T."/>
            <person name="Motooka D."/>
            <person name="Nabeya D."/>
            <person name="Jung N."/>
            <person name="Uechi K."/>
            <person name="Horii T."/>
            <person name="Iida T."/>
            <person name="Fujita J."/>
            <person name="Nakamura S."/>
        </authorList>
    </citation>
    <scope>NUCLEOTIDE SEQUENCE [LARGE SCALE GENOMIC DNA]</scope>
    <source>
        <strain evidence="3 4">JCM 18439</strain>
    </source>
</reference>
<dbReference type="InterPro" id="IPR053145">
    <property type="entry name" value="AB_hydrolase_Est10"/>
</dbReference>
<keyword evidence="4" id="KW-1185">Reference proteome</keyword>
<sequence>MQNVDDSRVSSGDGMDAEMTGESGVPTWFGPEQSRLFGVLHVPGGEVARAGVVICPPLGRQHLDTYTGLKLLAQRLCAKGFAVLRFDYPGTGDSMGDQCRDSAVDDYLQGIRTAAGYLQACGVRSVSLVGLRVGALLAATAAPLITGLDGLVMWDPVTNGRRYLREQQALYRMTVGGEESAELPPEPGAVPLLGITLSSAAAAALGALKMPAAVGPISVLVLTRPEHTDDRLLAALPAADDCTVQEIVGQPDFVEPPSIVVKIPMDTLAMIEKWLDANLTSETFAFEPVFADVAVADELPDGRKIIETITGLGPNRLFAIRTAISGATEGGPTVLCHNTACEHRVGSGRIWPDTARQLAALGVSVVRYDRRGVGDTGVATGEFPWMHSPEAKADVTDAVAALAVPEDRLMMAGICSGAWNCAYGALQCGAKLVVLLNILLYSFRRSDGGSERIAQVTDAVVGEPDSEERRLWGMVKQGLRNWLPYQGWLLLGRLGYTQAPEVLLKALGKSGVPTELVLSPSDFEWYVEHRGLIGAKRLARHGWAPKLTVPPAGDHAVLHRGLQNFMREYLLAAARREFADQL</sequence>
<name>A0A7I7RL17_MYCCF</name>
<evidence type="ECO:0000313" key="3">
    <source>
        <dbReference type="EMBL" id="BBY45252.1"/>
    </source>
</evidence>
<dbReference type="Pfam" id="PF12146">
    <property type="entry name" value="Hydrolase_4"/>
    <property type="match status" value="1"/>
</dbReference>
<accession>A0A7I7RL17</accession>
<dbReference type="InterPro" id="IPR022742">
    <property type="entry name" value="Hydrolase_4"/>
</dbReference>
<feature type="domain" description="Serine aminopeptidase S33" evidence="2">
    <location>
        <begin position="68"/>
        <end position="163"/>
    </location>
</feature>
<protein>
    <recommendedName>
        <fullName evidence="2">Serine aminopeptidase S33 domain-containing protein</fullName>
    </recommendedName>
</protein>
<gene>
    <name evidence="3" type="ORF">MCEL_35470</name>
</gene>
<organism evidence="3 4">
    <name type="scientific">Mycolicibacterium celeriflavum</name>
    <name type="common">Mycobacterium celeriflavum</name>
    <dbReference type="NCBI Taxonomy" id="1249101"/>
    <lineage>
        <taxon>Bacteria</taxon>
        <taxon>Bacillati</taxon>
        <taxon>Actinomycetota</taxon>
        <taxon>Actinomycetes</taxon>
        <taxon>Mycobacteriales</taxon>
        <taxon>Mycobacteriaceae</taxon>
        <taxon>Mycolicibacterium</taxon>
    </lineage>
</organism>
<evidence type="ECO:0000256" key="1">
    <source>
        <dbReference type="SAM" id="MobiDB-lite"/>
    </source>
</evidence>
<proteinExistence type="predicted"/>
<feature type="region of interest" description="Disordered" evidence="1">
    <location>
        <begin position="1"/>
        <end position="25"/>
    </location>
</feature>
<dbReference type="KEGG" id="mcee:MCEL_35470"/>
<evidence type="ECO:0000313" key="4">
    <source>
        <dbReference type="Proteomes" id="UP000466431"/>
    </source>
</evidence>
<dbReference type="Proteomes" id="UP000466431">
    <property type="component" value="Chromosome"/>
</dbReference>
<dbReference type="PANTHER" id="PTHR43265:SF1">
    <property type="entry name" value="ESTERASE ESTD"/>
    <property type="match status" value="1"/>
</dbReference>
<dbReference type="AlphaFoldDB" id="A0A7I7RL17"/>
<dbReference type="SUPFAM" id="SSF53474">
    <property type="entry name" value="alpha/beta-Hydrolases"/>
    <property type="match status" value="2"/>
</dbReference>
<dbReference type="EMBL" id="AP022591">
    <property type="protein sequence ID" value="BBY45252.1"/>
    <property type="molecule type" value="Genomic_DNA"/>
</dbReference>
<dbReference type="GO" id="GO:0052689">
    <property type="term" value="F:carboxylic ester hydrolase activity"/>
    <property type="evidence" value="ECO:0007669"/>
    <property type="project" value="TreeGrafter"/>
</dbReference>
<dbReference type="Gene3D" id="3.40.50.1820">
    <property type="entry name" value="alpha/beta hydrolase"/>
    <property type="match status" value="2"/>
</dbReference>